<evidence type="ECO:0000313" key="2">
    <source>
        <dbReference type="Proteomes" id="UP000219612"/>
    </source>
</evidence>
<gene>
    <name evidence="1" type="ORF">SAMN05421748_15034</name>
</gene>
<organism evidence="1 2">
    <name type="scientific">Paractinoplanes atraurantiacus</name>
    <dbReference type="NCBI Taxonomy" id="1036182"/>
    <lineage>
        <taxon>Bacteria</taxon>
        <taxon>Bacillati</taxon>
        <taxon>Actinomycetota</taxon>
        <taxon>Actinomycetes</taxon>
        <taxon>Micromonosporales</taxon>
        <taxon>Micromonosporaceae</taxon>
        <taxon>Paractinoplanes</taxon>
    </lineage>
</organism>
<dbReference type="RefSeq" id="WP_097329118.1">
    <property type="nucleotide sequence ID" value="NZ_OBDY01000050.1"/>
</dbReference>
<keyword evidence="2" id="KW-1185">Reference proteome</keyword>
<dbReference type="EMBL" id="OBDY01000050">
    <property type="protein sequence ID" value="SNY74173.1"/>
    <property type="molecule type" value="Genomic_DNA"/>
</dbReference>
<evidence type="ECO:0000313" key="1">
    <source>
        <dbReference type="EMBL" id="SNY74173.1"/>
    </source>
</evidence>
<sequence>MTEAERRWESWYQAFSKVYEAFPQPIDVPCPEGDGGHIQLTFYGYPDSRTGSITAWCDRCRHGIWLGRVGIPAGTERYPFDSRPEGRPEITLIPEA</sequence>
<protein>
    <submittedName>
        <fullName evidence="1">Uncharacterized protein</fullName>
    </submittedName>
</protein>
<accession>A0A285KPN3</accession>
<name>A0A285KPN3_9ACTN</name>
<dbReference type="AlphaFoldDB" id="A0A285KPN3"/>
<reference evidence="1 2" key="1">
    <citation type="submission" date="2017-09" db="EMBL/GenBank/DDBJ databases">
        <authorList>
            <person name="Ehlers B."/>
            <person name="Leendertz F.H."/>
        </authorList>
    </citation>
    <scope>NUCLEOTIDE SEQUENCE [LARGE SCALE GENOMIC DNA]</scope>
    <source>
        <strain evidence="1 2">CGMCC 4.6857</strain>
    </source>
</reference>
<dbReference type="OrthoDB" id="2648199at2"/>
<proteinExistence type="predicted"/>
<dbReference type="Proteomes" id="UP000219612">
    <property type="component" value="Unassembled WGS sequence"/>
</dbReference>